<evidence type="ECO:0000256" key="6">
    <source>
        <dbReference type="ARBA" id="ARBA00040778"/>
    </source>
</evidence>
<protein>
    <recommendedName>
        <fullName evidence="6">Complex I assembly factor TIMMDC1, mitochondrial</fullName>
    </recommendedName>
    <alternativeName>
        <fullName evidence="7">Translocase of inner mitochondrial membrane domain-containing protein 1</fullName>
    </alternativeName>
</protein>
<sequence length="255" mass="28707">MSETPTAKILTESEVKTNTPNPGWERILAIYDGLKDGRMSFELDSFRTVTKTAFMAGFLTNGISGFQPASERYDMHSTGKTFISKRDVIRRKFDFSVVMFAKNGFIGGMRTSALAGSVIFFTTHLAAYRDKFSYLYFPLVSGATTGFLHAVFGVLAFPLGIVGCMKAVALGLSSGSTLSIGLALYGLFKDKSSTDVYKEFKREYEEKLSVRNEEERKLREFMKTEGIYFKYMALVKMKERENKKLLEESSLEDVQ</sequence>
<dbReference type="PANTHER" id="PTHR13002:SF1">
    <property type="entry name" value="COMPLEX I ASSEMBLY FACTOR TIMMDC1, MITOCHONDRIAL"/>
    <property type="match status" value="1"/>
</dbReference>
<feature type="transmembrane region" description="Helical" evidence="8">
    <location>
        <begin position="167"/>
        <end position="188"/>
    </location>
</feature>
<dbReference type="CTD" id="36374929"/>
<evidence type="ECO:0000256" key="8">
    <source>
        <dbReference type="SAM" id="Phobius"/>
    </source>
</evidence>
<keyword evidence="5 8" id="KW-0472">Membrane</keyword>
<reference evidence="9 10" key="1">
    <citation type="submission" date="2014-09" db="EMBL/GenBank/DDBJ databases">
        <authorList>
            <person name="Martin A.A."/>
        </authorList>
    </citation>
    <scope>NUCLEOTIDE SEQUENCE</scope>
    <source>
        <strain evidence="10">ED321</strain>
        <strain evidence="9">ED321 Heterogonic</strain>
    </source>
</reference>
<dbReference type="WBParaSite" id="SRAE_1000083400.1">
    <property type="protein sequence ID" value="SRAE_1000083400.1"/>
    <property type="gene ID" value="WBGene00257434"/>
</dbReference>
<dbReference type="eggNOG" id="KOG4608">
    <property type="taxonomic scope" value="Eukaryota"/>
</dbReference>
<evidence type="ECO:0000313" key="11">
    <source>
        <dbReference type="WBParaSite" id="SRAE_1000083400.1"/>
    </source>
</evidence>
<dbReference type="GO" id="GO:0016020">
    <property type="term" value="C:membrane"/>
    <property type="evidence" value="ECO:0007669"/>
    <property type="project" value="UniProtKB-SubCell"/>
</dbReference>
<dbReference type="WormBase" id="SRAE_1000083400">
    <property type="protein sequence ID" value="SRP00318"/>
    <property type="gene ID" value="WBGene00257434"/>
</dbReference>
<evidence type="ECO:0000313" key="9">
    <source>
        <dbReference type="EMBL" id="CEF62564.1"/>
    </source>
</evidence>
<evidence type="ECO:0000256" key="2">
    <source>
        <dbReference type="ARBA" id="ARBA00008444"/>
    </source>
</evidence>
<evidence type="ECO:0000256" key="1">
    <source>
        <dbReference type="ARBA" id="ARBA00004141"/>
    </source>
</evidence>
<dbReference type="GO" id="GO:0005739">
    <property type="term" value="C:mitochondrion"/>
    <property type="evidence" value="ECO:0007669"/>
    <property type="project" value="TreeGrafter"/>
</dbReference>
<dbReference type="RefSeq" id="XP_024501766.1">
    <property type="nucleotide sequence ID" value="XM_024647716.1"/>
</dbReference>
<feature type="transmembrane region" description="Helical" evidence="8">
    <location>
        <begin position="105"/>
        <end position="127"/>
    </location>
</feature>
<evidence type="ECO:0000256" key="3">
    <source>
        <dbReference type="ARBA" id="ARBA00022692"/>
    </source>
</evidence>
<dbReference type="AlphaFoldDB" id="A0A090L4Z2"/>
<keyword evidence="3 8" id="KW-0812">Transmembrane</keyword>
<dbReference type="GeneID" id="36374929"/>
<evidence type="ECO:0000256" key="7">
    <source>
        <dbReference type="ARBA" id="ARBA00041344"/>
    </source>
</evidence>
<dbReference type="Proteomes" id="UP000035682">
    <property type="component" value="Unplaced"/>
</dbReference>
<dbReference type="GO" id="GO:0032981">
    <property type="term" value="P:mitochondrial respiratory chain complex I assembly"/>
    <property type="evidence" value="ECO:0007669"/>
    <property type="project" value="InterPro"/>
</dbReference>
<dbReference type="PANTHER" id="PTHR13002">
    <property type="entry name" value="C3ORF1 PROTEIN-RELATED"/>
    <property type="match status" value="1"/>
</dbReference>
<dbReference type="OrthoDB" id="5826189at2759"/>
<evidence type="ECO:0000256" key="4">
    <source>
        <dbReference type="ARBA" id="ARBA00022989"/>
    </source>
</evidence>
<accession>A0A090L4Z2</accession>
<evidence type="ECO:0000313" key="12">
    <source>
        <dbReference type="WormBase" id="SRAE_1000083400"/>
    </source>
</evidence>
<dbReference type="InterPro" id="IPR055299">
    <property type="entry name" value="TIMMDC1"/>
</dbReference>
<feature type="transmembrane region" description="Helical" evidence="8">
    <location>
        <begin position="134"/>
        <end position="161"/>
    </location>
</feature>
<name>A0A090L4Z2_STRRB</name>
<dbReference type="STRING" id="34506.A0A090L4Z2"/>
<reference evidence="11" key="2">
    <citation type="submission" date="2020-12" db="UniProtKB">
        <authorList>
            <consortium name="WormBaseParasite"/>
        </authorList>
    </citation>
    <scope>IDENTIFICATION</scope>
</reference>
<evidence type="ECO:0000313" key="10">
    <source>
        <dbReference type="Proteomes" id="UP000035682"/>
    </source>
</evidence>
<gene>
    <name evidence="9 11 12" type="ORF">SRAE_1000083400</name>
</gene>
<proteinExistence type="inferred from homology"/>
<comment type="subcellular location">
    <subcellularLocation>
        <location evidence="1">Membrane</location>
        <topology evidence="1">Multi-pass membrane protein</topology>
    </subcellularLocation>
</comment>
<dbReference type="OMA" id="LRRKWDY"/>
<comment type="similarity">
    <text evidence="2">Belongs to the Tim17/Tim22/Tim23 family.</text>
</comment>
<keyword evidence="10" id="KW-1185">Reference proteome</keyword>
<dbReference type="EMBL" id="LN609528">
    <property type="protein sequence ID" value="CEF62564.1"/>
    <property type="molecule type" value="Genomic_DNA"/>
</dbReference>
<keyword evidence="4 8" id="KW-1133">Transmembrane helix</keyword>
<organism evidence="9">
    <name type="scientific">Strongyloides ratti</name>
    <name type="common">Parasitic roundworm</name>
    <dbReference type="NCBI Taxonomy" id="34506"/>
    <lineage>
        <taxon>Eukaryota</taxon>
        <taxon>Metazoa</taxon>
        <taxon>Ecdysozoa</taxon>
        <taxon>Nematoda</taxon>
        <taxon>Chromadorea</taxon>
        <taxon>Rhabditida</taxon>
        <taxon>Tylenchina</taxon>
        <taxon>Panagrolaimomorpha</taxon>
        <taxon>Strongyloidoidea</taxon>
        <taxon>Strongyloididae</taxon>
        <taxon>Strongyloides</taxon>
    </lineage>
</organism>
<evidence type="ECO:0000256" key="5">
    <source>
        <dbReference type="ARBA" id="ARBA00023136"/>
    </source>
</evidence>